<sequence length="379" mass="44458">MLNPKNFSLLFLLIISCKNVEEKLDYESELILKEQFVINLDDKTDYNFYYYEVVNWQNKECLAVINQVNNSLDFYDLDIGEKVKTIPIPMDGPFGLGYVQGFTYVNSDSVFLYKRGTFRGSILIDSSGEVQNSYFPGIKEQSAKDLVNHVSIPKNPTYFKNNKLHFISYPLEDNQNPDNFHKNVLHAGRFGLDSLSISFEKASGFPPIFWNKTWNSPSCSVSRVLGENDNWVYSWDLLDSLFVFDFEHQSRESYYVKSKLRPSKLDFAEFSFPNDAMGSNLYYSIKYDKYRDCYYRIYFVKPKVKVEEIPGIHRFDFFPFVIMVLDKNFNVISEKYFPSKMYKPTQSFVGEKGFYLPLSNGLNPDLKENKILYELYQIR</sequence>
<comment type="caution">
    <text evidence="1">The sequence shown here is derived from an EMBL/GenBank/DDBJ whole genome shotgun (WGS) entry which is preliminary data.</text>
</comment>
<dbReference type="PROSITE" id="PS51257">
    <property type="entry name" value="PROKAR_LIPOPROTEIN"/>
    <property type="match status" value="1"/>
</dbReference>
<dbReference type="InterPro" id="IPR025316">
    <property type="entry name" value="DUF4221"/>
</dbReference>
<evidence type="ECO:0000313" key="1">
    <source>
        <dbReference type="EMBL" id="MCH7408553.1"/>
    </source>
</evidence>
<protein>
    <submittedName>
        <fullName evidence="1">DUF4221 domain-containing protein</fullName>
    </submittedName>
</protein>
<proteinExistence type="predicted"/>
<dbReference type="RefSeq" id="WP_241346805.1">
    <property type="nucleotide sequence ID" value="NZ_JAKZGP010000006.1"/>
</dbReference>
<keyword evidence="2" id="KW-1185">Reference proteome</keyword>
<accession>A0ABS9UWX3</accession>
<dbReference type="Proteomes" id="UP001165489">
    <property type="component" value="Unassembled WGS sequence"/>
</dbReference>
<organism evidence="1 2">
    <name type="scientific">Belliella filtrata</name>
    <dbReference type="NCBI Taxonomy" id="2923435"/>
    <lineage>
        <taxon>Bacteria</taxon>
        <taxon>Pseudomonadati</taxon>
        <taxon>Bacteroidota</taxon>
        <taxon>Cytophagia</taxon>
        <taxon>Cytophagales</taxon>
        <taxon>Cyclobacteriaceae</taxon>
        <taxon>Belliella</taxon>
    </lineage>
</organism>
<name>A0ABS9UWX3_9BACT</name>
<reference evidence="1" key="1">
    <citation type="submission" date="2022-03" db="EMBL/GenBank/DDBJ databases">
        <title>De novo assembled genomes of Belliella spp. (Cyclobacteriaceae) strains.</title>
        <authorList>
            <person name="Szabo A."/>
            <person name="Korponai K."/>
            <person name="Felfoldi T."/>
        </authorList>
    </citation>
    <scope>NUCLEOTIDE SEQUENCE</scope>
    <source>
        <strain evidence="1">DSM 111904</strain>
    </source>
</reference>
<dbReference type="EMBL" id="JAKZGP010000006">
    <property type="protein sequence ID" value="MCH7408553.1"/>
    <property type="molecule type" value="Genomic_DNA"/>
</dbReference>
<evidence type="ECO:0000313" key="2">
    <source>
        <dbReference type="Proteomes" id="UP001165489"/>
    </source>
</evidence>
<dbReference type="Pfam" id="PF13970">
    <property type="entry name" value="DUF4221"/>
    <property type="match status" value="1"/>
</dbReference>
<gene>
    <name evidence="1" type="ORF">MM239_04045</name>
</gene>